<evidence type="ECO:0000256" key="14">
    <source>
        <dbReference type="ARBA" id="ARBA00030211"/>
    </source>
</evidence>
<keyword evidence="7 17" id="KW-0812">Transmembrane</keyword>
<keyword evidence="9 17" id="KW-1133">Transmembrane helix</keyword>
<dbReference type="EMBL" id="PYUC01000026">
    <property type="protein sequence ID" value="PTB16984.1"/>
    <property type="molecule type" value="Genomic_DNA"/>
</dbReference>
<evidence type="ECO:0000256" key="12">
    <source>
        <dbReference type="ARBA" id="ARBA00025694"/>
    </source>
</evidence>
<dbReference type="NCBIfam" id="TIGR02847">
    <property type="entry name" value="CyoD"/>
    <property type="match status" value="1"/>
</dbReference>
<reference evidence="19 21" key="2">
    <citation type="submission" date="2018-03" db="EMBL/GenBank/DDBJ databases">
        <title>Whole genome analyses suggest that Burkholderia sensu lato contains two further novel genera in the rhizoxinica-symbiotica group Mycetohabitans gen. nov., and Trinickia gen. nov.: implications for the evolution of diazotrophy and nodulation in the Burkholderiaceae.</title>
        <authorList>
            <person name="Estrada De Los Santos P."/>
            <person name="Palmer M."/>
            <person name="Chavez-Ramirez B."/>
            <person name="Steenkamp E.T."/>
            <person name="Hirsch A.M."/>
            <person name="Manyaka P."/>
            <person name="Maluk M."/>
            <person name="Lafos M."/>
            <person name="Crook M."/>
            <person name="Gross E."/>
            <person name="Simon M.F."/>
            <person name="Bueno Dos Reis Junior F."/>
            <person name="Poole P.S."/>
            <person name="Venter S.N."/>
            <person name="James E.K."/>
        </authorList>
    </citation>
    <scope>NUCLEOTIDE SEQUENCE [LARGE SCALE GENOMIC DNA]</scope>
    <source>
        <strain evidence="19 21">JPY-366</strain>
    </source>
</reference>
<feature type="transmembrane region" description="Helical" evidence="17">
    <location>
        <begin position="79"/>
        <end position="100"/>
    </location>
</feature>
<dbReference type="Proteomes" id="UP000240638">
    <property type="component" value="Unassembled WGS sequence"/>
</dbReference>
<keyword evidence="20" id="KW-1185">Reference proteome</keyword>
<dbReference type="InterPro" id="IPR005171">
    <property type="entry name" value="Cyt_c_oxidase_su4_prok"/>
</dbReference>
<dbReference type="EMBL" id="PNYC01000026">
    <property type="protein sequence ID" value="PMS31261.1"/>
    <property type="molecule type" value="Genomic_DNA"/>
</dbReference>
<evidence type="ECO:0000256" key="8">
    <source>
        <dbReference type="ARBA" id="ARBA00022982"/>
    </source>
</evidence>
<evidence type="ECO:0000256" key="3">
    <source>
        <dbReference type="ARBA" id="ARBA00011700"/>
    </source>
</evidence>
<feature type="transmembrane region" description="Helical" evidence="17">
    <location>
        <begin position="49"/>
        <end position="67"/>
    </location>
</feature>
<evidence type="ECO:0000256" key="10">
    <source>
        <dbReference type="ARBA" id="ARBA00023002"/>
    </source>
</evidence>
<keyword evidence="10" id="KW-0560">Oxidoreductase</keyword>
<dbReference type="GO" id="GO:0019646">
    <property type="term" value="P:aerobic electron transport chain"/>
    <property type="evidence" value="ECO:0007669"/>
    <property type="project" value="TreeGrafter"/>
</dbReference>
<dbReference type="GO" id="GO:0015078">
    <property type="term" value="F:proton transmembrane transporter activity"/>
    <property type="evidence" value="ECO:0007669"/>
    <property type="project" value="TreeGrafter"/>
</dbReference>
<reference evidence="18 20" key="1">
    <citation type="submission" date="2018-01" db="EMBL/GenBank/DDBJ databases">
        <title>Whole genome analyses suggest that Burkholderia sensu lato contains two further novel genera in the rhizoxinica-symbiotica group Mycetohabitans gen. nov., and Trinickia gen. nov.: implications for the evolution of diazotrophy and nodulation in the Burkholderiaceae.</title>
        <authorList>
            <person name="Estrada-de los Santos P."/>
            <person name="Palmer M."/>
            <person name="Chavez-Ramirez B."/>
            <person name="Beukes C."/>
            <person name="Steenkamp E.T."/>
            <person name="Hirsch A.M."/>
            <person name="Manyaka P."/>
            <person name="Maluk M."/>
            <person name="Lafos M."/>
            <person name="Crook M."/>
            <person name="Gross E."/>
            <person name="Simon M.F."/>
            <person name="Bueno dos Reis Junior F."/>
            <person name="Poole P.S."/>
            <person name="Venter S.N."/>
            <person name="James E.K."/>
        </authorList>
    </citation>
    <scope>NUCLEOTIDE SEQUENCE [LARGE SCALE GENOMIC DNA]</scope>
    <source>
        <strain evidence="18 20">JPY 581</strain>
    </source>
</reference>
<dbReference type="PANTHER" id="PTHR36835:SF1">
    <property type="entry name" value="CYTOCHROME BO(3) UBIQUINOL OXIDASE SUBUNIT 4"/>
    <property type="match status" value="1"/>
</dbReference>
<dbReference type="AlphaFoldDB" id="A0A2N7WPI2"/>
<name>A0A2N7WPI2_9BURK</name>
<dbReference type="PANTHER" id="PTHR36835">
    <property type="entry name" value="CYTOCHROME BO(3) UBIQUINOL OXIDASE SUBUNIT 4"/>
    <property type="match status" value="1"/>
</dbReference>
<comment type="function">
    <text evidence="12">Cytochrome bo(3) ubiquinol terminal oxidase is the component of the aerobic respiratory chain of E.coli that predominates when cells are grown at high aeration. Has proton pump activity across the membrane in addition to electron transfer, pumping 2 protons/electron.</text>
</comment>
<evidence type="ECO:0000313" key="20">
    <source>
        <dbReference type="Proteomes" id="UP000235777"/>
    </source>
</evidence>
<keyword evidence="8" id="KW-0249">Electron transport</keyword>
<comment type="subunit">
    <text evidence="3">Heterooctamer of two A chains, two B chains, two C chains and two D chains.</text>
</comment>
<dbReference type="RefSeq" id="WP_102607294.1">
    <property type="nucleotide sequence ID" value="NZ_PNYC01000026.1"/>
</dbReference>
<evidence type="ECO:0000256" key="6">
    <source>
        <dbReference type="ARBA" id="ARBA00022475"/>
    </source>
</evidence>
<keyword evidence="6" id="KW-1003">Cell membrane</keyword>
<accession>A0A2N7WPI2</accession>
<dbReference type="GO" id="GO:0009319">
    <property type="term" value="C:cytochrome o ubiquinol oxidase complex"/>
    <property type="evidence" value="ECO:0007669"/>
    <property type="project" value="TreeGrafter"/>
</dbReference>
<comment type="caution">
    <text evidence="18">The sequence shown here is derived from an EMBL/GenBank/DDBJ whole genome shotgun (WGS) entry which is preliminary data.</text>
</comment>
<feature type="transmembrane region" description="Helical" evidence="17">
    <location>
        <begin position="16"/>
        <end position="37"/>
    </location>
</feature>
<keyword evidence="11 17" id="KW-0472">Membrane</keyword>
<evidence type="ECO:0000256" key="4">
    <source>
        <dbReference type="ARBA" id="ARBA00014689"/>
    </source>
</evidence>
<dbReference type="GO" id="GO:0009486">
    <property type="term" value="F:cytochrome bo3 ubiquinol oxidase activity"/>
    <property type="evidence" value="ECO:0007669"/>
    <property type="project" value="InterPro"/>
</dbReference>
<evidence type="ECO:0000256" key="9">
    <source>
        <dbReference type="ARBA" id="ARBA00022989"/>
    </source>
</evidence>
<keyword evidence="5" id="KW-0813">Transport</keyword>
<comment type="subcellular location">
    <subcellularLocation>
        <location evidence="1">Cell membrane</location>
        <topology evidence="1">Multi-pass membrane protein</topology>
    </subcellularLocation>
</comment>
<sequence length="110" mass="12048">MTHSSSLPLTARNSSVVGYIVGFSLAVLLTAGSFILATHRSLPPETAMIVLGALAFVQIVVHLVAFLHLDFSRGQRWNVLAFCYAAFAALFLIFGTLWVMHNVSIHMMSR</sequence>
<evidence type="ECO:0000256" key="13">
    <source>
        <dbReference type="ARBA" id="ARBA00030071"/>
    </source>
</evidence>
<evidence type="ECO:0000256" key="2">
    <source>
        <dbReference type="ARBA" id="ARBA00008079"/>
    </source>
</evidence>
<proteinExistence type="inferred from homology"/>
<dbReference type="Proteomes" id="UP000235777">
    <property type="component" value="Unassembled WGS sequence"/>
</dbReference>
<dbReference type="GO" id="GO:0005886">
    <property type="term" value="C:plasma membrane"/>
    <property type="evidence" value="ECO:0007669"/>
    <property type="project" value="UniProtKB-SubCell"/>
</dbReference>
<dbReference type="InterPro" id="IPR014210">
    <property type="entry name" value="Cyt_o_ubiqinol_oxidase_su4"/>
</dbReference>
<evidence type="ECO:0000256" key="7">
    <source>
        <dbReference type="ARBA" id="ARBA00022692"/>
    </source>
</evidence>
<dbReference type="GO" id="GO:0015990">
    <property type="term" value="P:electron transport coupled proton transport"/>
    <property type="evidence" value="ECO:0007669"/>
    <property type="project" value="InterPro"/>
</dbReference>
<evidence type="ECO:0000256" key="5">
    <source>
        <dbReference type="ARBA" id="ARBA00022448"/>
    </source>
</evidence>
<evidence type="ECO:0000313" key="18">
    <source>
        <dbReference type="EMBL" id="PMS31261.1"/>
    </source>
</evidence>
<organism evidence="18 20">
    <name type="scientific">Trinickia symbiotica</name>
    <dbReference type="NCBI Taxonomy" id="863227"/>
    <lineage>
        <taxon>Bacteria</taxon>
        <taxon>Pseudomonadati</taxon>
        <taxon>Pseudomonadota</taxon>
        <taxon>Betaproteobacteria</taxon>
        <taxon>Burkholderiales</taxon>
        <taxon>Burkholderiaceae</taxon>
        <taxon>Trinickia</taxon>
    </lineage>
</organism>
<protein>
    <recommendedName>
        <fullName evidence="4">Cytochrome bo(3) ubiquinol oxidase subunit 4</fullName>
    </recommendedName>
    <alternativeName>
        <fullName evidence="16">Cytochrome o ubiquinol oxidase subunit 4</fullName>
    </alternativeName>
    <alternativeName>
        <fullName evidence="13">Oxidase bo(3) subunit 4</fullName>
    </alternativeName>
    <alternativeName>
        <fullName evidence="14">Ubiquinol oxidase polypeptide IV</fullName>
    </alternativeName>
    <alternativeName>
        <fullName evidence="15">Ubiquinol oxidase subunit 4</fullName>
    </alternativeName>
</protein>
<evidence type="ECO:0000256" key="16">
    <source>
        <dbReference type="ARBA" id="ARBA00032185"/>
    </source>
</evidence>
<evidence type="ECO:0000256" key="11">
    <source>
        <dbReference type="ARBA" id="ARBA00023136"/>
    </source>
</evidence>
<evidence type="ECO:0000313" key="21">
    <source>
        <dbReference type="Proteomes" id="UP000240638"/>
    </source>
</evidence>
<evidence type="ECO:0000313" key="19">
    <source>
        <dbReference type="EMBL" id="PTB16984.1"/>
    </source>
</evidence>
<evidence type="ECO:0000256" key="15">
    <source>
        <dbReference type="ARBA" id="ARBA00031887"/>
    </source>
</evidence>
<dbReference type="InterPro" id="IPR050968">
    <property type="entry name" value="Cytochrome_c_oxidase_bac_sub4"/>
</dbReference>
<comment type="similarity">
    <text evidence="2">Belongs to the cytochrome c oxidase bacterial subunit 4 family.</text>
</comment>
<evidence type="ECO:0000256" key="17">
    <source>
        <dbReference type="SAM" id="Phobius"/>
    </source>
</evidence>
<dbReference type="Pfam" id="PF03626">
    <property type="entry name" value="COX4_pro"/>
    <property type="match status" value="1"/>
</dbReference>
<evidence type="ECO:0000256" key="1">
    <source>
        <dbReference type="ARBA" id="ARBA00004651"/>
    </source>
</evidence>
<gene>
    <name evidence="18" type="primary">cyoD</name>
    <name evidence="18" type="ORF">C0Z20_28290</name>
    <name evidence="19" type="ORF">C9I57_30885</name>
</gene>